<comment type="caution">
    <text evidence="6">The sequence shown here is derived from an EMBL/GenBank/DDBJ whole genome shotgun (WGS) entry which is preliminary data.</text>
</comment>
<dbReference type="InterPro" id="IPR043128">
    <property type="entry name" value="Rev_trsase/Diguanyl_cyclase"/>
</dbReference>
<feature type="transmembrane region" description="Helical" evidence="4">
    <location>
        <begin position="262"/>
        <end position="280"/>
    </location>
</feature>
<proteinExistence type="predicted"/>
<name>A0A1E7ZF06_9ALTE</name>
<protein>
    <recommendedName>
        <fullName evidence="2">diguanylate cyclase</fullName>
        <ecNumber evidence="2">2.7.7.65</ecNumber>
    </recommendedName>
</protein>
<dbReference type="InterPro" id="IPR000160">
    <property type="entry name" value="GGDEF_dom"/>
</dbReference>
<dbReference type="AlphaFoldDB" id="A0A1E7ZF06"/>
<evidence type="ECO:0000259" key="5">
    <source>
        <dbReference type="PROSITE" id="PS50887"/>
    </source>
</evidence>
<dbReference type="GO" id="GO:0052621">
    <property type="term" value="F:diguanylate cyclase activity"/>
    <property type="evidence" value="ECO:0007669"/>
    <property type="project" value="UniProtKB-EC"/>
</dbReference>
<keyword evidence="4" id="KW-1133">Transmembrane helix</keyword>
<organism evidence="6 7">
    <name type="scientific">Alteromonas confluentis</name>
    <dbReference type="NCBI Taxonomy" id="1656094"/>
    <lineage>
        <taxon>Bacteria</taxon>
        <taxon>Pseudomonadati</taxon>
        <taxon>Pseudomonadota</taxon>
        <taxon>Gammaproteobacteria</taxon>
        <taxon>Alteromonadales</taxon>
        <taxon>Alteromonadaceae</taxon>
        <taxon>Alteromonas/Salinimonas group</taxon>
        <taxon>Alteromonas</taxon>
    </lineage>
</organism>
<evidence type="ECO:0000256" key="1">
    <source>
        <dbReference type="ARBA" id="ARBA00001946"/>
    </source>
</evidence>
<evidence type="ECO:0000256" key="4">
    <source>
        <dbReference type="SAM" id="Phobius"/>
    </source>
</evidence>
<accession>A0A1E7ZF06</accession>
<dbReference type="SMART" id="SM00267">
    <property type="entry name" value="GGDEF"/>
    <property type="match status" value="1"/>
</dbReference>
<dbReference type="Pfam" id="PF00990">
    <property type="entry name" value="GGDEF"/>
    <property type="match status" value="1"/>
</dbReference>
<dbReference type="InterPro" id="IPR029787">
    <property type="entry name" value="Nucleotide_cyclase"/>
</dbReference>
<dbReference type="EC" id="2.7.7.65" evidence="2"/>
<keyword evidence="4" id="KW-0812">Transmembrane</keyword>
<comment type="cofactor">
    <cofactor evidence="1">
        <name>Mg(2+)</name>
        <dbReference type="ChEBI" id="CHEBI:18420"/>
    </cofactor>
</comment>
<dbReference type="GO" id="GO:0005886">
    <property type="term" value="C:plasma membrane"/>
    <property type="evidence" value="ECO:0007669"/>
    <property type="project" value="TreeGrafter"/>
</dbReference>
<dbReference type="Proteomes" id="UP000175691">
    <property type="component" value="Unassembled WGS sequence"/>
</dbReference>
<dbReference type="RefSeq" id="WP_070123871.1">
    <property type="nucleotide sequence ID" value="NZ_MDHN01000008.1"/>
</dbReference>
<dbReference type="PANTHER" id="PTHR45138">
    <property type="entry name" value="REGULATORY COMPONENTS OF SENSORY TRANSDUCTION SYSTEM"/>
    <property type="match status" value="1"/>
</dbReference>
<dbReference type="Gene3D" id="3.30.70.270">
    <property type="match status" value="1"/>
</dbReference>
<comment type="catalytic activity">
    <reaction evidence="3">
        <text>2 GTP = 3',3'-c-di-GMP + 2 diphosphate</text>
        <dbReference type="Rhea" id="RHEA:24898"/>
        <dbReference type="ChEBI" id="CHEBI:33019"/>
        <dbReference type="ChEBI" id="CHEBI:37565"/>
        <dbReference type="ChEBI" id="CHEBI:58805"/>
        <dbReference type="EC" id="2.7.7.65"/>
    </reaction>
</comment>
<keyword evidence="7" id="KW-1185">Reference proteome</keyword>
<dbReference type="InterPro" id="IPR007892">
    <property type="entry name" value="CHASE4"/>
</dbReference>
<evidence type="ECO:0000256" key="2">
    <source>
        <dbReference type="ARBA" id="ARBA00012528"/>
    </source>
</evidence>
<dbReference type="Pfam" id="PF05228">
    <property type="entry name" value="CHASE4"/>
    <property type="match status" value="1"/>
</dbReference>
<evidence type="ECO:0000256" key="3">
    <source>
        <dbReference type="ARBA" id="ARBA00034247"/>
    </source>
</evidence>
<dbReference type="GO" id="GO:0043709">
    <property type="term" value="P:cell adhesion involved in single-species biofilm formation"/>
    <property type="evidence" value="ECO:0007669"/>
    <property type="project" value="TreeGrafter"/>
</dbReference>
<gene>
    <name evidence="6" type="ORF">BFC18_05150</name>
</gene>
<dbReference type="PANTHER" id="PTHR45138:SF9">
    <property type="entry name" value="DIGUANYLATE CYCLASE DGCM-RELATED"/>
    <property type="match status" value="1"/>
</dbReference>
<evidence type="ECO:0000313" key="7">
    <source>
        <dbReference type="Proteomes" id="UP000175691"/>
    </source>
</evidence>
<dbReference type="EMBL" id="MDHN01000008">
    <property type="protein sequence ID" value="OFC72089.1"/>
    <property type="molecule type" value="Genomic_DNA"/>
</dbReference>
<feature type="domain" description="GGDEF" evidence="5">
    <location>
        <begin position="378"/>
        <end position="516"/>
    </location>
</feature>
<dbReference type="CDD" id="cd01949">
    <property type="entry name" value="GGDEF"/>
    <property type="match status" value="1"/>
</dbReference>
<dbReference type="InterPro" id="IPR050469">
    <property type="entry name" value="Diguanylate_Cyclase"/>
</dbReference>
<dbReference type="PROSITE" id="PS50887">
    <property type="entry name" value="GGDEF"/>
    <property type="match status" value="1"/>
</dbReference>
<keyword evidence="4" id="KW-0472">Membrane</keyword>
<sequence>MLGIILACLAILTAQTLIRYYWILPTFEAMAEDGDKQDLERVASQVNQELESLHKLVYDSAVWDAMYDAASNNDAEWFSTNFVIYESYRRIGVNGWYLYNTDGNIISGRSYNENGDVIVPEELDTLTKLLGRDLVTFPASENSVFTQIDDKPAVVVYHDVLQSENEGQSAGTLLIWRYINQSFVDALTLGISNDIAFHTILQMPTSADAVAMRYGQPTVTHTQPFFGRLYMSVNSKQNVPLFALSIEPRQRQYSDSLFDPSLLVGLVITLSVIALFYIWINHQLIRPISHIHDSVSYAMRNRDFSCQEVYTGRNEAFRLGRKLNEMFALIDHQRTEVLMHNKQLEKMSNTDPLTGLSNRRHLDKYFDNLPLPLRSGKLPMAVLIADVDFFKRYNDVYGHAEGDKVLVNVATVLRNNTRANSDLVVRYGGEEFLIVLQEASILAASKVAETLLGEIRRLAIPHKGRDDSKQILTLSIGVACQRSGEPLHPDFLLKRADDALYKAKSSGRDCYMLSDLSYSANIPESVSATE</sequence>
<dbReference type="FunFam" id="3.30.70.270:FF:000001">
    <property type="entry name" value="Diguanylate cyclase domain protein"/>
    <property type="match status" value="1"/>
</dbReference>
<dbReference type="SUPFAM" id="SSF55073">
    <property type="entry name" value="Nucleotide cyclase"/>
    <property type="match status" value="1"/>
</dbReference>
<dbReference type="STRING" id="1656094.BFC18_05150"/>
<dbReference type="NCBIfam" id="TIGR00254">
    <property type="entry name" value="GGDEF"/>
    <property type="match status" value="1"/>
</dbReference>
<dbReference type="GO" id="GO:1902201">
    <property type="term" value="P:negative regulation of bacterial-type flagellum-dependent cell motility"/>
    <property type="evidence" value="ECO:0007669"/>
    <property type="project" value="TreeGrafter"/>
</dbReference>
<evidence type="ECO:0000313" key="6">
    <source>
        <dbReference type="EMBL" id="OFC72089.1"/>
    </source>
</evidence>
<reference evidence="6 7" key="1">
    <citation type="submission" date="2016-08" db="EMBL/GenBank/DDBJ databases">
        <authorList>
            <person name="Seilhamer J.J."/>
        </authorList>
    </citation>
    <scope>NUCLEOTIDE SEQUENCE [LARGE SCALE GENOMIC DNA]</scope>
    <source>
        <strain evidence="6 7">KCTC 42603</strain>
    </source>
</reference>